<evidence type="ECO:0008006" key="3">
    <source>
        <dbReference type="Google" id="ProtNLM"/>
    </source>
</evidence>
<protein>
    <recommendedName>
        <fullName evidence="3">IacB protein</fullName>
    </recommendedName>
</protein>
<sequence length="131" mass="14149">MAAPPLRVLFCIGINQNFFDLPTDGITTGDVWAAFVSMMDGIKALPGVDFIGDIDDDSHMVGPSDGWPWTCYLLADVDTADTVKAACNLFRTTGVGDGDAKLWRFAKVEARIGRALTVREDVALPTRGDAR</sequence>
<accession>A0AA44UNP4</accession>
<evidence type="ECO:0000313" key="1">
    <source>
        <dbReference type="EMBL" id="PKB30334.1"/>
    </source>
</evidence>
<dbReference type="Proteomes" id="UP000232453">
    <property type="component" value="Unassembled WGS sequence"/>
</dbReference>
<gene>
    <name evidence="1" type="ORF">ATL51_1994</name>
</gene>
<evidence type="ECO:0000313" key="2">
    <source>
        <dbReference type="Proteomes" id="UP000232453"/>
    </source>
</evidence>
<name>A0AA44UNP4_PSEA5</name>
<dbReference type="EMBL" id="PHUJ01000003">
    <property type="protein sequence ID" value="PKB30334.1"/>
    <property type="molecule type" value="Genomic_DNA"/>
</dbReference>
<dbReference type="AlphaFoldDB" id="A0AA44UNP4"/>
<organism evidence="1 2">
    <name type="scientific">Pseudonocardia alni</name>
    <name type="common">Amycolata alni</name>
    <dbReference type="NCBI Taxonomy" id="33907"/>
    <lineage>
        <taxon>Bacteria</taxon>
        <taxon>Bacillati</taxon>
        <taxon>Actinomycetota</taxon>
        <taxon>Actinomycetes</taxon>
        <taxon>Pseudonocardiales</taxon>
        <taxon>Pseudonocardiaceae</taxon>
        <taxon>Pseudonocardia</taxon>
    </lineage>
</organism>
<proteinExistence type="predicted"/>
<comment type="caution">
    <text evidence="1">The sequence shown here is derived from an EMBL/GenBank/DDBJ whole genome shotgun (WGS) entry which is preliminary data.</text>
</comment>
<dbReference type="RefSeq" id="WP_100878426.1">
    <property type="nucleotide sequence ID" value="NZ_JBICSI010000003.1"/>
</dbReference>
<reference evidence="1 2" key="1">
    <citation type="submission" date="2017-11" db="EMBL/GenBank/DDBJ databases">
        <title>Sequencing the genomes of 1000 actinobacteria strains.</title>
        <authorList>
            <person name="Klenk H.-P."/>
        </authorList>
    </citation>
    <scope>NUCLEOTIDE SEQUENCE [LARGE SCALE GENOMIC DNA]</scope>
    <source>
        <strain evidence="1 2">DSM 44104</strain>
    </source>
</reference>